<keyword evidence="6 7" id="KW-0472">Membrane</keyword>
<feature type="transmembrane region" description="Helical" evidence="7">
    <location>
        <begin position="435"/>
        <end position="455"/>
    </location>
</feature>
<feature type="transmembrane region" description="Helical" evidence="7">
    <location>
        <begin position="376"/>
        <end position="397"/>
    </location>
</feature>
<evidence type="ECO:0000256" key="3">
    <source>
        <dbReference type="ARBA" id="ARBA00022475"/>
    </source>
</evidence>
<keyword evidence="5 7" id="KW-1133">Transmembrane helix</keyword>
<feature type="transmembrane region" description="Helical" evidence="7">
    <location>
        <begin position="180"/>
        <end position="204"/>
    </location>
</feature>
<accession>A0A4Q7VVL2</accession>
<feature type="transmembrane region" description="Helical" evidence="7">
    <location>
        <begin position="210"/>
        <end position="235"/>
    </location>
</feature>
<evidence type="ECO:0000256" key="5">
    <source>
        <dbReference type="ARBA" id="ARBA00022989"/>
    </source>
</evidence>
<evidence type="ECO:0000256" key="2">
    <source>
        <dbReference type="ARBA" id="ARBA00022448"/>
    </source>
</evidence>
<dbReference type="PANTHER" id="PTHR43549">
    <property type="entry name" value="MULTIDRUG RESISTANCE PROTEIN YPNP-RELATED"/>
    <property type="match status" value="1"/>
</dbReference>
<gene>
    <name evidence="8" type="ORF">EV670_1418</name>
</gene>
<sequence length="462" mass="46657">MSALITPVGASAATPAASRTQQMLHGPLLPTLLRLATPNVVGLFAMTVVIGYDGYILGQLGADALAGIALVFPLSMLMMQMSGGGIGGAVTAAVARALGAGRDDDAGRLAQQSLFIACVLAAAFTLVLLGFGRGVYAAMGGRGAALDAALAYSNVLFGGAIVIWATNVLGAVVRGAGNMILPALMLVLTALIHLALSPALVFGWGPIPGLGVPGAAVSLLVANGAAAVVLTAHLLRRDAAAPLNRSPWRLHTALVRDILRVGVPASMSPIVSNASIAVTTAFVGSFGTAALAGYGVAARLEYILVPIAFGFGTALTAMVATNMGAGNPARALRVAWLGAAIVAAITGSIGLATAIAPALWMNLFTQDAAVREFGASYLRIVGAFYGLYGLGLALFFASQGAGRMFWPLVGSVARLAIVALGGWLCVHVLQTSASGLFIVVAISLAVYGLIIAGAIKFGSWTR</sequence>
<feature type="transmembrane region" description="Helical" evidence="7">
    <location>
        <begin position="276"/>
        <end position="297"/>
    </location>
</feature>
<evidence type="ECO:0000256" key="7">
    <source>
        <dbReference type="SAM" id="Phobius"/>
    </source>
</evidence>
<organism evidence="8 9">
    <name type="scientific">Rivibacter subsaxonicus</name>
    <dbReference type="NCBI Taxonomy" id="457575"/>
    <lineage>
        <taxon>Bacteria</taxon>
        <taxon>Pseudomonadati</taxon>
        <taxon>Pseudomonadota</taxon>
        <taxon>Betaproteobacteria</taxon>
        <taxon>Burkholderiales</taxon>
        <taxon>Rivibacter</taxon>
    </lineage>
</organism>
<dbReference type="InterPro" id="IPR048279">
    <property type="entry name" value="MdtK-like"/>
</dbReference>
<reference evidence="8 9" key="1">
    <citation type="submission" date="2019-02" db="EMBL/GenBank/DDBJ databases">
        <title>Genomic Encyclopedia of Type Strains, Phase IV (KMG-IV): sequencing the most valuable type-strain genomes for metagenomic binning, comparative biology and taxonomic classification.</title>
        <authorList>
            <person name="Goeker M."/>
        </authorList>
    </citation>
    <scope>NUCLEOTIDE SEQUENCE [LARGE SCALE GENOMIC DNA]</scope>
    <source>
        <strain evidence="8 9">DSM 19570</strain>
    </source>
</reference>
<evidence type="ECO:0000256" key="4">
    <source>
        <dbReference type="ARBA" id="ARBA00022692"/>
    </source>
</evidence>
<dbReference type="InterPro" id="IPR052031">
    <property type="entry name" value="Membrane_Transporter-Flippase"/>
</dbReference>
<evidence type="ECO:0000313" key="9">
    <source>
        <dbReference type="Proteomes" id="UP000293671"/>
    </source>
</evidence>
<dbReference type="GO" id="GO:0042910">
    <property type="term" value="F:xenobiotic transmembrane transporter activity"/>
    <property type="evidence" value="ECO:0007669"/>
    <property type="project" value="InterPro"/>
</dbReference>
<comment type="caution">
    <text evidence="8">The sequence shown here is derived from an EMBL/GenBank/DDBJ whole genome shotgun (WGS) entry which is preliminary data.</text>
</comment>
<dbReference type="Proteomes" id="UP000293671">
    <property type="component" value="Unassembled WGS sequence"/>
</dbReference>
<keyword evidence="9" id="KW-1185">Reference proteome</keyword>
<feature type="transmembrane region" description="Helical" evidence="7">
    <location>
        <begin position="42"/>
        <end position="72"/>
    </location>
</feature>
<dbReference type="NCBIfam" id="TIGR00797">
    <property type="entry name" value="matE"/>
    <property type="match status" value="1"/>
</dbReference>
<dbReference type="RefSeq" id="WP_130431147.1">
    <property type="nucleotide sequence ID" value="NZ_SHKP01000005.1"/>
</dbReference>
<feature type="transmembrane region" description="Helical" evidence="7">
    <location>
        <begin position="404"/>
        <end position="429"/>
    </location>
</feature>
<proteinExistence type="predicted"/>
<dbReference type="GO" id="GO:0015297">
    <property type="term" value="F:antiporter activity"/>
    <property type="evidence" value="ECO:0007669"/>
    <property type="project" value="InterPro"/>
</dbReference>
<evidence type="ECO:0000256" key="6">
    <source>
        <dbReference type="ARBA" id="ARBA00023136"/>
    </source>
</evidence>
<keyword evidence="4 7" id="KW-0812">Transmembrane</keyword>
<dbReference type="EMBL" id="SHKP01000005">
    <property type="protein sequence ID" value="RZU00707.1"/>
    <property type="molecule type" value="Genomic_DNA"/>
</dbReference>
<keyword evidence="2" id="KW-0813">Transport</keyword>
<feature type="transmembrane region" description="Helical" evidence="7">
    <location>
        <begin position="114"/>
        <end position="139"/>
    </location>
</feature>
<comment type="subcellular location">
    <subcellularLocation>
        <location evidence="1">Cell inner membrane</location>
        <topology evidence="1">Multi-pass membrane protein</topology>
    </subcellularLocation>
</comment>
<feature type="transmembrane region" description="Helical" evidence="7">
    <location>
        <begin position="151"/>
        <end position="173"/>
    </location>
</feature>
<dbReference type="PANTHER" id="PTHR43549:SF3">
    <property type="entry name" value="MULTIDRUG RESISTANCE PROTEIN YPNP-RELATED"/>
    <property type="match status" value="1"/>
</dbReference>
<feature type="transmembrane region" description="Helical" evidence="7">
    <location>
        <begin position="303"/>
        <end position="322"/>
    </location>
</feature>
<dbReference type="InterPro" id="IPR002528">
    <property type="entry name" value="MATE_fam"/>
</dbReference>
<dbReference type="PIRSF" id="PIRSF006603">
    <property type="entry name" value="DinF"/>
    <property type="match status" value="1"/>
</dbReference>
<dbReference type="GO" id="GO:0005886">
    <property type="term" value="C:plasma membrane"/>
    <property type="evidence" value="ECO:0007669"/>
    <property type="project" value="UniProtKB-SubCell"/>
</dbReference>
<dbReference type="AlphaFoldDB" id="A0A4Q7VVL2"/>
<feature type="transmembrane region" description="Helical" evidence="7">
    <location>
        <begin position="334"/>
        <end position="356"/>
    </location>
</feature>
<keyword evidence="3" id="KW-1003">Cell membrane</keyword>
<protein>
    <submittedName>
        <fullName evidence="8">Putative MATE family efflux protein</fullName>
    </submittedName>
</protein>
<evidence type="ECO:0000256" key="1">
    <source>
        <dbReference type="ARBA" id="ARBA00004429"/>
    </source>
</evidence>
<dbReference type="Pfam" id="PF01554">
    <property type="entry name" value="MatE"/>
    <property type="match status" value="2"/>
</dbReference>
<dbReference type="OrthoDB" id="9001572at2"/>
<evidence type="ECO:0000313" key="8">
    <source>
        <dbReference type="EMBL" id="RZU00707.1"/>
    </source>
</evidence>
<name>A0A4Q7VVL2_9BURK</name>